<dbReference type="AlphaFoldDB" id="A0A9P6UPN8"/>
<dbReference type="EMBL" id="JAAAIP010000651">
    <property type="protein sequence ID" value="KAG0314012.1"/>
    <property type="molecule type" value="Genomic_DNA"/>
</dbReference>
<organism evidence="2 3">
    <name type="scientific">Dissophora globulifera</name>
    <dbReference type="NCBI Taxonomy" id="979702"/>
    <lineage>
        <taxon>Eukaryota</taxon>
        <taxon>Fungi</taxon>
        <taxon>Fungi incertae sedis</taxon>
        <taxon>Mucoromycota</taxon>
        <taxon>Mortierellomycotina</taxon>
        <taxon>Mortierellomycetes</taxon>
        <taxon>Mortierellales</taxon>
        <taxon>Mortierellaceae</taxon>
        <taxon>Dissophora</taxon>
    </lineage>
</organism>
<sequence length="704" mass="79440">MASDRTTTHEALMLSEIRSHIGLFLIGRNADLIACMLVCRSWRADFRRLLYLSLELTGPTTGPIILPLQWRAFSSHTQSLSIEEPTVTSRRNDRATARRGYRSGTNKSGDSSSDSTLNPPTWRSPDYNLDPALHCPNLLHLTVRMNQKFLPLCCWTSPDDWFEVGENGTILQDDKQDQGSLYQTSAVVRYNKHQDPFLVKTSNRILALLHYHPQLQTFRWIGASDLHIHHIGTFLLTRQHQLVELQLERLVASVPELNLLIANCPNLRRLHLTALTIRDTPGWDDPAIHTRPATLTSGQFAAIPITAFGLPSPETPTADDLPSVVLELPRLYSFTLLEPHFSLRSRLCVYSPVLEQLALSRCFFDADATAEAENTMEAVQTRHPGIYWHCPKLKSYGHEVGGFYSRFAFCNLLDSSRNSIKSLSLNSYLLESNMVRNLIALDICKNLTRINLRQSSWLKSTSIQELLCHCSELTDFMGPQGVLWGEDLLRSTQEWACVKLKSLRLLVGLARPDSGIWERSSRHGQTSGPLGFPLQRILGDRFETTLQIPGGQRAESPTASEDDVQLRDIQDAIFAQLSRLTDLEVLDLTGGTSFSSSFLIEYPRGIPWTLEAGLGQLGGLSKMRELVVSGWEDRMTRREARWLKHHWTDLRSILNMSGNLAEGHAADNKTPDEEQVIGWLAFEICLAQEWPERFPGAFRLIGDQ</sequence>
<accession>A0A9P6UPN8</accession>
<protein>
    <recommendedName>
        <fullName evidence="4">F-box domain-containing protein</fullName>
    </recommendedName>
</protein>
<comment type="caution">
    <text evidence="2">The sequence shown here is derived from an EMBL/GenBank/DDBJ whole genome shotgun (WGS) entry which is preliminary data.</text>
</comment>
<evidence type="ECO:0008006" key="4">
    <source>
        <dbReference type="Google" id="ProtNLM"/>
    </source>
</evidence>
<evidence type="ECO:0000256" key="1">
    <source>
        <dbReference type="SAM" id="MobiDB-lite"/>
    </source>
</evidence>
<evidence type="ECO:0000313" key="3">
    <source>
        <dbReference type="Proteomes" id="UP000738325"/>
    </source>
</evidence>
<feature type="region of interest" description="Disordered" evidence="1">
    <location>
        <begin position="81"/>
        <end position="121"/>
    </location>
</feature>
<evidence type="ECO:0000313" key="2">
    <source>
        <dbReference type="EMBL" id="KAG0314012.1"/>
    </source>
</evidence>
<dbReference type="OrthoDB" id="2373389at2759"/>
<dbReference type="SUPFAM" id="SSF52047">
    <property type="entry name" value="RNI-like"/>
    <property type="match status" value="1"/>
</dbReference>
<reference evidence="2" key="1">
    <citation type="journal article" date="2020" name="Fungal Divers.">
        <title>Resolving the Mortierellaceae phylogeny through synthesis of multi-gene phylogenetics and phylogenomics.</title>
        <authorList>
            <person name="Vandepol N."/>
            <person name="Liber J."/>
            <person name="Desiro A."/>
            <person name="Na H."/>
            <person name="Kennedy M."/>
            <person name="Barry K."/>
            <person name="Grigoriev I.V."/>
            <person name="Miller A.N."/>
            <person name="O'Donnell K."/>
            <person name="Stajich J.E."/>
            <person name="Bonito G."/>
        </authorList>
    </citation>
    <scope>NUCLEOTIDE SEQUENCE</scope>
    <source>
        <strain evidence="2">REB-010B</strain>
    </source>
</reference>
<gene>
    <name evidence="2" type="ORF">BGZ99_008433</name>
</gene>
<name>A0A9P6UPN8_9FUNG</name>
<feature type="compositionally biased region" description="Polar residues" evidence="1">
    <location>
        <begin position="103"/>
        <end position="121"/>
    </location>
</feature>
<dbReference type="InterPro" id="IPR032675">
    <property type="entry name" value="LRR_dom_sf"/>
</dbReference>
<dbReference type="Gene3D" id="3.80.10.10">
    <property type="entry name" value="Ribonuclease Inhibitor"/>
    <property type="match status" value="1"/>
</dbReference>
<dbReference type="Proteomes" id="UP000738325">
    <property type="component" value="Unassembled WGS sequence"/>
</dbReference>
<keyword evidence="3" id="KW-1185">Reference proteome</keyword>
<proteinExistence type="predicted"/>